<dbReference type="Gene3D" id="1.20.5.4130">
    <property type="match status" value="1"/>
</dbReference>
<keyword evidence="13" id="KW-1185">Reference proteome</keyword>
<evidence type="ECO:0000259" key="11">
    <source>
        <dbReference type="Pfam" id="PF23598"/>
    </source>
</evidence>
<dbReference type="Gramene" id="TRITD6Bv1G228150.1">
    <property type="protein sequence ID" value="TRITD6Bv1G228150.1"/>
    <property type="gene ID" value="TRITD6Bv1G228150"/>
</dbReference>
<keyword evidence="2" id="KW-0433">Leucine-rich repeat</keyword>
<dbReference type="InterPro" id="IPR036388">
    <property type="entry name" value="WH-like_DNA-bd_sf"/>
</dbReference>
<keyword evidence="6 7" id="KW-0175">Coiled coil</keyword>
<dbReference type="PANTHER" id="PTHR23155:SF1005">
    <property type="entry name" value="OS07G0197300 PROTEIN"/>
    <property type="match status" value="1"/>
</dbReference>
<evidence type="ECO:0000256" key="2">
    <source>
        <dbReference type="ARBA" id="ARBA00022614"/>
    </source>
</evidence>
<dbReference type="Gene3D" id="1.10.10.10">
    <property type="entry name" value="Winged helix-like DNA-binding domain superfamily/Winged helix DNA-binding domain"/>
    <property type="match status" value="1"/>
</dbReference>
<dbReference type="CDD" id="cd14798">
    <property type="entry name" value="RX-CC_like"/>
    <property type="match status" value="1"/>
</dbReference>
<organism evidence="12 13">
    <name type="scientific">Triticum turgidum subsp. durum</name>
    <name type="common">Durum wheat</name>
    <name type="synonym">Triticum durum</name>
    <dbReference type="NCBI Taxonomy" id="4567"/>
    <lineage>
        <taxon>Eukaryota</taxon>
        <taxon>Viridiplantae</taxon>
        <taxon>Streptophyta</taxon>
        <taxon>Embryophyta</taxon>
        <taxon>Tracheophyta</taxon>
        <taxon>Spermatophyta</taxon>
        <taxon>Magnoliopsida</taxon>
        <taxon>Liliopsida</taxon>
        <taxon>Poales</taxon>
        <taxon>Poaceae</taxon>
        <taxon>BOP clade</taxon>
        <taxon>Pooideae</taxon>
        <taxon>Triticodae</taxon>
        <taxon>Triticeae</taxon>
        <taxon>Triticinae</taxon>
        <taxon>Triticum</taxon>
    </lineage>
</organism>
<reference evidence="12 13" key="1">
    <citation type="submission" date="2017-09" db="EMBL/GenBank/DDBJ databases">
        <authorList>
            <consortium name="International Durum Wheat Genome Sequencing Consortium (IDWGSC)"/>
            <person name="Milanesi L."/>
        </authorList>
    </citation>
    <scope>NUCLEOTIDE SEQUENCE [LARGE SCALE GENOMIC DNA]</scope>
    <source>
        <strain evidence="13">cv. Svevo</strain>
    </source>
</reference>
<sequence>MESVAQSIVSKFGQVIVEELKEIRGLGDKVVHLRDELATMNAVLRVISEADQDYVDHIVREWENQVLDLVYDAEDCTDTYSLRIVRPIPPLTRDDVGGTPLTFWARYLFARAKHFAKYHYEKLVLQRTLAADINTLLARTTIVSERRARYDINSVALPRSTHRNHFLEASTYASANGLHHDDDPDKFVGITELANTLAWKIKAPVLDRDDHIKALVHDENDKSLKVFSIVGFGGLGKTTLAMELCQQLDVDFPYQAQVSVSQGFNVEKDMKGLLVRVLQQILKANQTYQEEEAQIDKMNVKELASKIKELLDHKRCLIVVDDVWSLPAWEAISSKLPEKNCGSRIIVTTRIEAVAKAASGYFVHHMKPLKPKASKELFMKRVFGSTEKGTCPMELKVFMDMILDKCGGYPSTIIGIASLLASYCSAKNIYMWERISISFLSHTGITFEGMRQLTEFSYDNLPRHLKACMMYLCIFPEDYVVAKDRLLYKWIAEGLVTERRGLTLWEVAEEYFNDLIGRDMIQLEKIVSRVGPYGERVEIEGCRAHGIVLEVMVSKSKQSNFVTLVGQQYRGTPHGHDKVRRLSIHDNDQGLQKVEAMKLQHTRSLTTFQHADGLGKLLDRLGEFKLLRVLDLEDCKSLQNKHMRDVCSLYLLRFLSLRGTNVSEMPRKVCNLEHLETLDIKNTHIGGTLPQTVTKLSKLERLWSNCWLLPRGIGNMKALREVDTGGLTGNDIMVAQEIGKLTQLQVLSIRIDDHVDKDFLCALASSLSNTWSLQSLNLENRGGSWEFLLGVSMVLPLLRCLSLYGNISQLPDWISSLTLLRKIEVGRTELAGDQLFGVLCKLPNLQSIQLVYIKWEHGELVARPEHSFPVLRILEVLGCPTVLTFEKGSMTKLETLVLRFVATETRIVGLENLEKLKEVKLSGWKGNPAMKRAVEQLKALSTESNPIKVVVDWS</sequence>
<dbReference type="GO" id="GO:0042742">
    <property type="term" value="P:defense response to bacterium"/>
    <property type="evidence" value="ECO:0007669"/>
    <property type="project" value="UniProtKB-ARBA"/>
</dbReference>
<dbReference type="Pfam" id="PF23559">
    <property type="entry name" value="WHD_DRP"/>
    <property type="match status" value="1"/>
</dbReference>
<dbReference type="EMBL" id="LT934122">
    <property type="protein sequence ID" value="VAI63988.1"/>
    <property type="molecule type" value="Genomic_DNA"/>
</dbReference>
<evidence type="ECO:0000313" key="12">
    <source>
        <dbReference type="EMBL" id="VAI63988.1"/>
    </source>
</evidence>
<dbReference type="InterPro" id="IPR032675">
    <property type="entry name" value="LRR_dom_sf"/>
</dbReference>
<dbReference type="GO" id="GO:0043531">
    <property type="term" value="F:ADP binding"/>
    <property type="evidence" value="ECO:0007669"/>
    <property type="project" value="InterPro"/>
</dbReference>
<dbReference type="InterPro" id="IPR041118">
    <property type="entry name" value="Rx_N"/>
</dbReference>
<dbReference type="Pfam" id="PF23598">
    <property type="entry name" value="LRR_14"/>
    <property type="match status" value="1"/>
</dbReference>
<dbReference type="AlphaFoldDB" id="A0A9R0Z0U5"/>
<evidence type="ECO:0000256" key="5">
    <source>
        <dbReference type="ARBA" id="ARBA00022821"/>
    </source>
</evidence>
<keyword evidence="3" id="KW-0677">Repeat</keyword>
<dbReference type="InterPro" id="IPR042197">
    <property type="entry name" value="Apaf_helical"/>
</dbReference>
<dbReference type="PANTHER" id="PTHR23155">
    <property type="entry name" value="DISEASE RESISTANCE PROTEIN RP"/>
    <property type="match status" value="1"/>
</dbReference>
<feature type="domain" description="Disease resistance N-terminal" evidence="9">
    <location>
        <begin position="5"/>
        <end position="86"/>
    </location>
</feature>
<gene>
    <name evidence="12" type="ORF">TRITD_6Bv1G228150</name>
</gene>
<protein>
    <submittedName>
        <fullName evidence="12">Uncharacterized protein</fullName>
    </submittedName>
</protein>
<keyword evidence="4" id="KW-0547">Nucleotide-binding</keyword>
<feature type="domain" description="Disease resistance R13L4/SHOC-2-like LRR" evidence="11">
    <location>
        <begin position="601"/>
        <end position="939"/>
    </location>
</feature>
<dbReference type="GO" id="GO:0009626">
    <property type="term" value="P:plant-type hypersensitive response"/>
    <property type="evidence" value="ECO:0007669"/>
    <property type="project" value="UniProtKB-ARBA"/>
</dbReference>
<evidence type="ECO:0000259" key="9">
    <source>
        <dbReference type="Pfam" id="PF18052"/>
    </source>
</evidence>
<dbReference type="InterPro" id="IPR002182">
    <property type="entry name" value="NB-ARC"/>
</dbReference>
<dbReference type="InterPro" id="IPR058922">
    <property type="entry name" value="WHD_DRP"/>
</dbReference>
<feature type="domain" description="Disease resistance protein winged helix" evidence="10">
    <location>
        <begin position="474"/>
        <end position="548"/>
    </location>
</feature>
<evidence type="ECO:0000313" key="13">
    <source>
        <dbReference type="Proteomes" id="UP000324705"/>
    </source>
</evidence>
<dbReference type="Gene3D" id="3.40.50.300">
    <property type="entry name" value="P-loop containing nucleotide triphosphate hydrolases"/>
    <property type="match status" value="1"/>
</dbReference>
<evidence type="ECO:0000256" key="3">
    <source>
        <dbReference type="ARBA" id="ARBA00022737"/>
    </source>
</evidence>
<accession>A0A9R0Z0U5</accession>
<dbReference type="FunFam" id="1.10.10.10:FF:000322">
    <property type="entry name" value="Probable disease resistance protein At1g63360"/>
    <property type="match status" value="1"/>
</dbReference>
<dbReference type="GO" id="GO:0002758">
    <property type="term" value="P:innate immune response-activating signaling pathway"/>
    <property type="evidence" value="ECO:0007669"/>
    <property type="project" value="UniProtKB-ARBA"/>
</dbReference>
<dbReference type="SUPFAM" id="SSF52540">
    <property type="entry name" value="P-loop containing nucleoside triphosphate hydrolases"/>
    <property type="match status" value="1"/>
</dbReference>
<dbReference type="InterPro" id="IPR038005">
    <property type="entry name" value="RX-like_CC"/>
</dbReference>
<dbReference type="InterPro" id="IPR044974">
    <property type="entry name" value="Disease_R_plants"/>
</dbReference>
<dbReference type="SUPFAM" id="SSF52058">
    <property type="entry name" value="L domain-like"/>
    <property type="match status" value="1"/>
</dbReference>
<keyword evidence="5" id="KW-0611">Plant defense</keyword>
<dbReference type="Pfam" id="PF00931">
    <property type="entry name" value="NB-ARC"/>
    <property type="match status" value="1"/>
</dbReference>
<dbReference type="PRINTS" id="PR00364">
    <property type="entry name" value="DISEASERSIST"/>
</dbReference>
<dbReference type="Pfam" id="PF18052">
    <property type="entry name" value="Rx_N"/>
    <property type="match status" value="1"/>
</dbReference>
<dbReference type="Gene3D" id="1.10.8.430">
    <property type="entry name" value="Helical domain of apoptotic protease-activating factors"/>
    <property type="match status" value="1"/>
</dbReference>
<evidence type="ECO:0000256" key="7">
    <source>
        <dbReference type="SAM" id="Coils"/>
    </source>
</evidence>
<name>A0A9R0Z0U5_TRITD</name>
<evidence type="ECO:0000256" key="4">
    <source>
        <dbReference type="ARBA" id="ARBA00022741"/>
    </source>
</evidence>
<dbReference type="Gene3D" id="3.80.10.10">
    <property type="entry name" value="Ribonuclease Inhibitor"/>
    <property type="match status" value="1"/>
</dbReference>
<feature type="domain" description="NB-ARC" evidence="8">
    <location>
        <begin position="221"/>
        <end position="385"/>
    </location>
</feature>
<dbReference type="Proteomes" id="UP000324705">
    <property type="component" value="Chromosome 6B"/>
</dbReference>
<evidence type="ECO:0000259" key="10">
    <source>
        <dbReference type="Pfam" id="PF23559"/>
    </source>
</evidence>
<proteinExistence type="inferred from homology"/>
<evidence type="ECO:0000256" key="1">
    <source>
        <dbReference type="ARBA" id="ARBA00008894"/>
    </source>
</evidence>
<comment type="similarity">
    <text evidence="1">Belongs to the disease resistance NB-LRR family.</text>
</comment>
<dbReference type="InterPro" id="IPR027417">
    <property type="entry name" value="P-loop_NTPase"/>
</dbReference>
<evidence type="ECO:0000256" key="6">
    <source>
        <dbReference type="ARBA" id="ARBA00023054"/>
    </source>
</evidence>
<dbReference type="InterPro" id="IPR055414">
    <property type="entry name" value="LRR_R13L4/SHOC2-like"/>
</dbReference>
<evidence type="ECO:0000259" key="8">
    <source>
        <dbReference type="Pfam" id="PF00931"/>
    </source>
</evidence>
<feature type="coiled-coil region" evidence="7">
    <location>
        <begin position="274"/>
        <end position="301"/>
    </location>
</feature>